<accession>A0A8X8XHU5</accession>
<name>A0A8X8XHU5_SALSN</name>
<reference evidence="2" key="2">
    <citation type="submission" date="2020-08" db="EMBL/GenBank/DDBJ databases">
        <title>Plant Genome Project.</title>
        <authorList>
            <person name="Zhang R.-G."/>
        </authorList>
    </citation>
    <scope>NUCLEOTIDE SEQUENCE</scope>
    <source>
        <strain evidence="2">Huo1</strain>
        <tissue evidence="2">Leaf</tissue>
    </source>
</reference>
<organism evidence="2">
    <name type="scientific">Salvia splendens</name>
    <name type="common">Scarlet sage</name>
    <dbReference type="NCBI Taxonomy" id="180675"/>
    <lineage>
        <taxon>Eukaryota</taxon>
        <taxon>Viridiplantae</taxon>
        <taxon>Streptophyta</taxon>
        <taxon>Embryophyta</taxon>
        <taxon>Tracheophyta</taxon>
        <taxon>Spermatophyta</taxon>
        <taxon>Magnoliopsida</taxon>
        <taxon>eudicotyledons</taxon>
        <taxon>Gunneridae</taxon>
        <taxon>Pentapetalae</taxon>
        <taxon>asterids</taxon>
        <taxon>lamiids</taxon>
        <taxon>Lamiales</taxon>
        <taxon>Lamiaceae</taxon>
        <taxon>Nepetoideae</taxon>
        <taxon>Mentheae</taxon>
        <taxon>Salviinae</taxon>
        <taxon>Salvia</taxon>
        <taxon>Salvia subgen. Calosphace</taxon>
        <taxon>core Calosphace</taxon>
    </lineage>
</organism>
<feature type="region of interest" description="Disordered" evidence="1">
    <location>
        <begin position="1"/>
        <end position="46"/>
    </location>
</feature>
<dbReference type="AlphaFoldDB" id="A0A8X8XHU5"/>
<sequence length="248" mass="28374">MAERRHGSKRSDARGGGRGGGRGDLRNEEAARQRDLHDIENDDLRQQTNIDDWRDWRCVRGKSNPMRSIAPECCSMDDPLFNGDFTSYDADETSKNSNSNIFSMPVYDTHVYDEDILYELPGLMSKSMPPSVKFDGAAEDEGVAVDDDEELEGIVVPPQRKGEESDVFYSSEDVSFQKSMKLKVANFDPFNYNSSEELEEIVALQQRKARETEVFYFSEDVDFQKSKKLNKAVYYPSKYNSSEELEFD</sequence>
<evidence type="ECO:0000313" key="2">
    <source>
        <dbReference type="EMBL" id="KAG6414201.1"/>
    </source>
</evidence>
<dbReference type="Proteomes" id="UP000298416">
    <property type="component" value="Unassembled WGS sequence"/>
</dbReference>
<keyword evidence="3" id="KW-1185">Reference proteome</keyword>
<evidence type="ECO:0000313" key="3">
    <source>
        <dbReference type="Proteomes" id="UP000298416"/>
    </source>
</evidence>
<proteinExistence type="predicted"/>
<dbReference type="EMBL" id="PNBA02000009">
    <property type="protein sequence ID" value="KAG6414201.1"/>
    <property type="molecule type" value="Genomic_DNA"/>
</dbReference>
<protein>
    <submittedName>
        <fullName evidence="2">Uncharacterized protein</fullName>
    </submittedName>
</protein>
<reference evidence="2" key="1">
    <citation type="submission" date="2018-01" db="EMBL/GenBank/DDBJ databases">
        <authorList>
            <person name="Mao J.F."/>
        </authorList>
    </citation>
    <scope>NUCLEOTIDE SEQUENCE</scope>
    <source>
        <strain evidence="2">Huo1</strain>
        <tissue evidence="2">Leaf</tissue>
    </source>
</reference>
<evidence type="ECO:0000256" key="1">
    <source>
        <dbReference type="SAM" id="MobiDB-lite"/>
    </source>
</evidence>
<comment type="caution">
    <text evidence="2">The sequence shown here is derived from an EMBL/GenBank/DDBJ whole genome shotgun (WGS) entry which is preliminary data.</text>
</comment>
<gene>
    <name evidence="2" type="ORF">SASPL_126919</name>
</gene>